<dbReference type="Pfam" id="PF00588">
    <property type="entry name" value="SpoU_methylase"/>
    <property type="match status" value="1"/>
</dbReference>
<dbReference type="SUPFAM" id="SSF55315">
    <property type="entry name" value="L30e-like"/>
    <property type="match status" value="1"/>
</dbReference>
<dbReference type="GO" id="GO:0003723">
    <property type="term" value="F:RNA binding"/>
    <property type="evidence" value="ECO:0007669"/>
    <property type="project" value="InterPro"/>
</dbReference>
<evidence type="ECO:0000256" key="3">
    <source>
        <dbReference type="ARBA" id="ARBA00022679"/>
    </source>
</evidence>
<dbReference type="AlphaFoldDB" id="A0A644Y4L9"/>
<dbReference type="InterPro" id="IPR004441">
    <property type="entry name" value="rRNA_MeTrfase_TrmH"/>
</dbReference>
<dbReference type="EC" id="2.1.1.-" evidence="5"/>
<dbReference type="GO" id="GO:0032259">
    <property type="term" value="P:methylation"/>
    <property type="evidence" value="ECO:0007669"/>
    <property type="project" value="UniProtKB-KW"/>
</dbReference>
<dbReference type="InterPro" id="IPR029028">
    <property type="entry name" value="Alpha/beta_knot_MTases"/>
</dbReference>
<proteinExistence type="inferred from homology"/>
<evidence type="ECO:0000256" key="1">
    <source>
        <dbReference type="ARBA" id="ARBA00007228"/>
    </source>
</evidence>
<dbReference type="FunFam" id="3.40.1280.10:FF:000008">
    <property type="entry name" value="Group 3 RNA methyltransferase TrmH"/>
    <property type="match status" value="1"/>
</dbReference>
<dbReference type="CDD" id="cd18103">
    <property type="entry name" value="SpoU-like_RlmB"/>
    <property type="match status" value="1"/>
</dbReference>
<dbReference type="InterPro" id="IPR029026">
    <property type="entry name" value="tRNA_m1G_MTases_N"/>
</dbReference>
<sequence>MKTDMPRPEGEPEVLHEGVIAGRNAVLEALKGKAGLEKVYIAKGENQGSILRIIALAREQRIPITEADRLKLQAISGISTHQGVVAYLKQVDYCEVSDIMAVAKERGEPALIVVCDELVDPHNLGAVIRTAEAAGAHGIIIPRHRGVGVTPAVTKAAAGAVFHMKIAKVTNLVRTLEELKEQGVWIYGTDMAGDRSIFDTDLAGPCALVVGSEGEGMSRLVRETCDFLISIPMRGKVNSLNASVAAAIVLYEAVRGRR</sequence>
<dbReference type="SMART" id="SM00967">
    <property type="entry name" value="SpoU_sub_bind"/>
    <property type="match status" value="1"/>
</dbReference>
<dbReference type="Gene3D" id="3.40.1280.10">
    <property type="match status" value="1"/>
</dbReference>
<dbReference type="NCBIfam" id="TIGR00186">
    <property type="entry name" value="rRNA_methyl_3"/>
    <property type="match status" value="1"/>
</dbReference>
<evidence type="ECO:0000256" key="2">
    <source>
        <dbReference type="ARBA" id="ARBA00022603"/>
    </source>
</evidence>
<dbReference type="GO" id="GO:0006396">
    <property type="term" value="P:RNA processing"/>
    <property type="evidence" value="ECO:0007669"/>
    <property type="project" value="InterPro"/>
</dbReference>
<dbReference type="GO" id="GO:0005829">
    <property type="term" value="C:cytosol"/>
    <property type="evidence" value="ECO:0007669"/>
    <property type="project" value="TreeGrafter"/>
</dbReference>
<name>A0A644Y4L9_9ZZZZ</name>
<dbReference type="PANTHER" id="PTHR46429">
    <property type="entry name" value="23S RRNA (GUANOSINE-2'-O-)-METHYLTRANSFERASE RLMB"/>
    <property type="match status" value="1"/>
</dbReference>
<organism evidence="5">
    <name type="scientific">bioreactor metagenome</name>
    <dbReference type="NCBI Taxonomy" id="1076179"/>
    <lineage>
        <taxon>unclassified sequences</taxon>
        <taxon>metagenomes</taxon>
        <taxon>ecological metagenomes</taxon>
    </lineage>
</organism>
<dbReference type="PANTHER" id="PTHR46429:SF1">
    <property type="entry name" value="23S RRNA (GUANOSINE-2'-O-)-METHYLTRANSFERASE RLMB"/>
    <property type="match status" value="1"/>
</dbReference>
<accession>A0A644Y4L9</accession>
<dbReference type="SUPFAM" id="SSF75217">
    <property type="entry name" value="alpha/beta knot"/>
    <property type="match status" value="1"/>
</dbReference>
<protein>
    <submittedName>
        <fullName evidence="5">Putative TrmH family tRNA/rRNA methyltransferase</fullName>
        <ecNumber evidence="5">2.1.1.-</ecNumber>
    </submittedName>
</protein>
<dbReference type="GO" id="GO:0008173">
    <property type="term" value="F:RNA methyltransferase activity"/>
    <property type="evidence" value="ECO:0007669"/>
    <property type="project" value="InterPro"/>
</dbReference>
<dbReference type="Gene3D" id="3.30.1330.30">
    <property type="match status" value="1"/>
</dbReference>
<reference evidence="5" key="1">
    <citation type="submission" date="2019-08" db="EMBL/GenBank/DDBJ databases">
        <authorList>
            <person name="Kucharzyk K."/>
            <person name="Murdoch R.W."/>
            <person name="Higgins S."/>
            <person name="Loffler F."/>
        </authorList>
    </citation>
    <scope>NUCLEOTIDE SEQUENCE</scope>
</reference>
<dbReference type="InterPro" id="IPR013123">
    <property type="entry name" value="SpoU_subst-bd"/>
</dbReference>
<dbReference type="InterPro" id="IPR029064">
    <property type="entry name" value="Ribosomal_eL30-like_sf"/>
</dbReference>
<comment type="caution">
    <text evidence="5">The sequence shown here is derived from an EMBL/GenBank/DDBJ whole genome shotgun (WGS) entry which is preliminary data.</text>
</comment>
<gene>
    <name evidence="5" type="ORF">SDC9_69979</name>
</gene>
<keyword evidence="2 5" id="KW-0489">Methyltransferase</keyword>
<feature type="domain" description="RNA 2-O ribose methyltransferase substrate binding" evidence="4">
    <location>
        <begin position="19"/>
        <end position="94"/>
    </location>
</feature>
<keyword evidence="3 5" id="KW-0808">Transferase</keyword>
<comment type="similarity">
    <text evidence="1">Belongs to the class IV-like SAM-binding methyltransferase superfamily. RNA methyltransferase TrmH family.</text>
</comment>
<evidence type="ECO:0000313" key="5">
    <source>
        <dbReference type="EMBL" id="MPM23505.1"/>
    </source>
</evidence>
<evidence type="ECO:0000259" key="4">
    <source>
        <dbReference type="SMART" id="SM00967"/>
    </source>
</evidence>
<dbReference type="EMBL" id="VSSQ01004047">
    <property type="protein sequence ID" value="MPM23505.1"/>
    <property type="molecule type" value="Genomic_DNA"/>
</dbReference>
<dbReference type="Pfam" id="PF08032">
    <property type="entry name" value="SpoU_sub_bind"/>
    <property type="match status" value="1"/>
</dbReference>
<dbReference type="InterPro" id="IPR001537">
    <property type="entry name" value="SpoU_MeTrfase"/>
</dbReference>